<accession>A0AA91Q478</accession>
<evidence type="ECO:0000256" key="1">
    <source>
        <dbReference type="ARBA" id="ARBA00008889"/>
    </source>
</evidence>
<dbReference type="Proteomes" id="UP000195602">
    <property type="component" value="Unassembled WGS sequence"/>
</dbReference>
<evidence type="ECO:0000313" key="2">
    <source>
        <dbReference type="EMBL" id="OVF10665.1"/>
    </source>
</evidence>
<dbReference type="InterPro" id="IPR047865">
    <property type="entry name" value="Ribosomal_uL10_bac_type"/>
</dbReference>
<protein>
    <submittedName>
        <fullName evidence="2">Mitochondrial 54S ribosomal protein</fullName>
    </submittedName>
</protein>
<proteinExistence type="inferred from homology"/>
<dbReference type="EMBL" id="LYUB02000001">
    <property type="protein sequence ID" value="OVF10665.1"/>
    <property type="molecule type" value="Genomic_DNA"/>
</dbReference>
<comment type="similarity">
    <text evidence="1">Belongs to the universal ribosomal protein uL10 family.</text>
</comment>
<gene>
    <name evidence="2" type="ORF">A9F13_01g00594</name>
</gene>
<dbReference type="PANTHER" id="PTHR11560">
    <property type="entry name" value="39S RIBOSOMAL PROTEIN L10, MITOCHONDRIAL"/>
    <property type="match status" value="1"/>
</dbReference>
<evidence type="ECO:0000313" key="3">
    <source>
        <dbReference type="Proteomes" id="UP000195602"/>
    </source>
</evidence>
<dbReference type="GO" id="GO:0005840">
    <property type="term" value="C:ribosome"/>
    <property type="evidence" value="ECO:0007669"/>
    <property type="project" value="UniProtKB-KW"/>
</dbReference>
<name>A0AA91Q478_CLALS</name>
<sequence>MRHLSQALFGAIRPSFNPILNSGRAFLSVPRFFSTASPRLQTAVTPIYSINDRKTTKHVLSRKTFLVDYYKHLNDTNDIVLYVHHNNLVKNDNVKVRSDFQKLGVKMTYIRNRLYDVYLRSSHEEDPALHKNTLKNKKVQHPLSVLLNGPTAVITIPKCEPSVVEQVMKILKQAGEKLILIGARIETSIYNIDDLDKFKSLPNKEQMQSQLAGLLTVLGGAGLVRTLESNGTMLYLTLEQRRKDQDPSSEEQEN</sequence>
<dbReference type="InterPro" id="IPR043141">
    <property type="entry name" value="Ribosomal_uL10-like_sf"/>
</dbReference>
<dbReference type="AlphaFoldDB" id="A0AA91Q478"/>
<reference evidence="2 3" key="1">
    <citation type="submission" date="2017-04" db="EMBL/GenBank/DDBJ databases">
        <title>Draft genome of the yeast Clavispora lusitaniae type strain CBS 6936.</title>
        <authorList>
            <person name="Durrens P."/>
            <person name="Klopp C."/>
            <person name="Biteau N."/>
            <person name="Fitton-Ouhabi V."/>
            <person name="Dementhon K."/>
            <person name="Accoceberry I."/>
            <person name="Sherman D.J."/>
            <person name="Noel T."/>
        </authorList>
    </citation>
    <scope>NUCLEOTIDE SEQUENCE [LARGE SCALE GENOMIC DNA]</scope>
    <source>
        <strain evidence="2 3">CBS 6936</strain>
    </source>
</reference>
<keyword evidence="2" id="KW-0689">Ribosomal protein</keyword>
<comment type="caution">
    <text evidence="2">The sequence shown here is derived from an EMBL/GenBank/DDBJ whole genome shotgun (WGS) entry which is preliminary data.</text>
</comment>
<dbReference type="Gene3D" id="3.30.70.1730">
    <property type="match status" value="1"/>
</dbReference>
<dbReference type="KEGG" id="clus:A9F13_01g00594"/>
<dbReference type="SUPFAM" id="SSF160369">
    <property type="entry name" value="Ribosomal protein L10-like"/>
    <property type="match status" value="1"/>
</dbReference>
<keyword evidence="2" id="KW-0687">Ribonucleoprotein</keyword>
<organism evidence="2 3">
    <name type="scientific">Clavispora lusitaniae</name>
    <name type="common">Candida lusitaniae</name>
    <dbReference type="NCBI Taxonomy" id="36911"/>
    <lineage>
        <taxon>Eukaryota</taxon>
        <taxon>Fungi</taxon>
        <taxon>Dikarya</taxon>
        <taxon>Ascomycota</taxon>
        <taxon>Saccharomycotina</taxon>
        <taxon>Pichiomycetes</taxon>
        <taxon>Metschnikowiaceae</taxon>
        <taxon>Clavispora</taxon>
    </lineage>
</organism>